<dbReference type="Proteomes" id="UP000253551">
    <property type="component" value="Unassembled WGS sequence"/>
</dbReference>
<feature type="compositionally biased region" description="Basic and acidic residues" evidence="1">
    <location>
        <begin position="184"/>
        <end position="199"/>
    </location>
</feature>
<feature type="region of interest" description="Disordered" evidence="1">
    <location>
        <begin position="1"/>
        <end position="28"/>
    </location>
</feature>
<protein>
    <submittedName>
        <fullName evidence="2">Uncharacterized protein</fullName>
    </submittedName>
</protein>
<dbReference type="AlphaFoldDB" id="A0A367J8Q0"/>
<sequence length="395" mass="44420">MGRIVRHQPSENGQNGHAVKHTEALPNEKNKNQEHFVERVISIPLVKDSMSTAQAIANKSFVGRYALSTVNSTYHYALNNQPKYLQDCYQQYLQPHVEKANVLGCLSLDAIESKVPMITRPSSDIIQTVTPYHIIDGVKLKLNSTLQTVAHPAHIAIQSVNKQFGTIVVDNLEDVVDRYLPPSCDDKEQTSDNKSKKGNSENNQVKRAYGVLNEASRRISQKVSRSTAHLPKSRHDLAQLAESNPTVQNMFEQLKLIQETLVHSVTVYTNAAQDRLPASATSRVRSTIEYVNQVMSMVQNQVVQLTEKLKVQSAETPEWVKQKINALLELTNKQIALILNEFARTDISHVDKFKLVTAHIQDQVVPLLENLSSYVLLLKDKAQGHLSMHQKIKTQ</sequence>
<comment type="caution">
    <text evidence="2">The sequence shown here is derived from an EMBL/GenBank/DDBJ whole genome shotgun (WGS) entry which is preliminary data.</text>
</comment>
<evidence type="ECO:0000313" key="2">
    <source>
        <dbReference type="EMBL" id="RCH86275.1"/>
    </source>
</evidence>
<accession>A0A367J8Q0</accession>
<evidence type="ECO:0000313" key="3">
    <source>
        <dbReference type="Proteomes" id="UP000253551"/>
    </source>
</evidence>
<dbReference type="EMBL" id="PJQM01003973">
    <property type="protein sequence ID" value="RCH86275.1"/>
    <property type="molecule type" value="Genomic_DNA"/>
</dbReference>
<keyword evidence="3" id="KW-1185">Reference proteome</keyword>
<evidence type="ECO:0000256" key="1">
    <source>
        <dbReference type="SAM" id="MobiDB-lite"/>
    </source>
</evidence>
<feature type="region of interest" description="Disordered" evidence="1">
    <location>
        <begin position="180"/>
        <end position="208"/>
    </location>
</feature>
<dbReference type="OrthoDB" id="376826at2759"/>
<reference evidence="2 3" key="1">
    <citation type="journal article" date="2018" name="G3 (Bethesda)">
        <title>Phylogenetic and Phylogenomic Definition of Rhizopus Species.</title>
        <authorList>
            <person name="Gryganskyi A.P."/>
            <person name="Golan J."/>
            <person name="Dolatabadi S."/>
            <person name="Mondo S."/>
            <person name="Robb S."/>
            <person name="Idnurm A."/>
            <person name="Muszewska A."/>
            <person name="Steczkiewicz K."/>
            <person name="Masonjones S."/>
            <person name="Liao H.L."/>
            <person name="Gajdeczka M.T."/>
            <person name="Anike F."/>
            <person name="Vuek A."/>
            <person name="Anishchenko I.M."/>
            <person name="Voigt K."/>
            <person name="de Hoog G.S."/>
            <person name="Smith M.E."/>
            <person name="Heitman J."/>
            <person name="Vilgalys R."/>
            <person name="Stajich J.E."/>
        </authorList>
    </citation>
    <scope>NUCLEOTIDE SEQUENCE [LARGE SCALE GENOMIC DNA]</scope>
    <source>
        <strain evidence="2 3">LSU 92-RS-03</strain>
    </source>
</reference>
<dbReference type="STRING" id="4846.A0A367J8Q0"/>
<name>A0A367J8Q0_RHIST</name>
<gene>
    <name evidence="2" type="ORF">CU098_008349</name>
</gene>
<organism evidence="2 3">
    <name type="scientific">Rhizopus stolonifer</name>
    <name type="common">Rhizopus nigricans</name>
    <dbReference type="NCBI Taxonomy" id="4846"/>
    <lineage>
        <taxon>Eukaryota</taxon>
        <taxon>Fungi</taxon>
        <taxon>Fungi incertae sedis</taxon>
        <taxon>Mucoromycota</taxon>
        <taxon>Mucoromycotina</taxon>
        <taxon>Mucoromycetes</taxon>
        <taxon>Mucorales</taxon>
        <taxon>Mucorineae</taxon>
        <taxon>Rhizopodaceae</taxon>
        <taxon>Rhizopus</taxon>
    </lineage>
</organism>
<proteinExistence type="predicted"/>